<evidence type="ECO:0000256" key="1">
    <source>
        <dbReference type="SAM" id="Phobius"/>
    </source>
</evidence>
<evidence type="ECO:0000256" key="2">
    <source>
        <dbReference type="SAM" id="SignalP"/>
    </source>
</evidence>
<evidence type="ECO:0000313" key="3">
    <source>
        <dbReference type="EMBL" id="KAF1695954.1"/>
    </source>
</evidence>
<sequence>MHVRLTFACCLALCLALSSVPAAQAADPPATAYRLEPKKVPDLADGRAALVRGKTAAGPHRFYLEHMHMMVPVVVTLRPLQPDARLDLAVGKYPWEPPVRQGRAEKGEQVSFRFRTQGEFQVAVSSPDPGTAYKLMIWVGDEIKPVLKPVVVPQSQYQGPAGSGRGVWSAVVAGVVLVLLALAYLAWRRKRA</sequence>
<evidence type="ECO:0000313" key="4">
    <source>
        <dbReference type="Proteomes" id="UP000788419"/>
    </source>
</evidence>
<accession>A0ABQ6Z8Z3</accession>
<name>A0ABQ6Z8Z3_9GAMM</name>
<feature type="signal peptide" evidence="2">
    <location>
        <begin position="1"/>
        <end position="25"/>
    </location>
</feature>
<feature type="transmembrane region" description="Helical" evidence="1">
    <location>
        <begin position="166"/>
        <end position="187"/>
    </location>
</feature>
<keyword evidence="2" id="KW-0732">Signal</keyword>
<keyword evidence="1" id="KW-0812">Transmembrane</keyword>
<dbReference type="RefSeq" id="WP_162409260.1">
    <property type="nucleotide sequence ID" value="NZ_PDWN01000004.1"/>
</dbReference>
<proteinExistence type="predicted"/>
<protein>
    <submittedName>
        <fullName evidence="3">Uncharacterized protein</fullName>
    </submittedName>
</protein>
<gene>
    <name evidence="3" type="ORF">CSC65_05510</name>
</gene>
<comment type="caution">
    <text evidence="3">The sequence shown here is derived from an EMBL/GenBank/DDBJ whole genome shotgun (WGS) entry which is preliminary data.</text>
</comment>
<keyword evidence="4" id="KW-1185">Reference proteome</keyword>
<reference evidence="3 4" key="1">
    <citation type="submission" date="2017-10" db="EMBL/GenBank/DDBJ databases">
        <title>Whole genome sequencing of members of genus Pseudoxanthomonas.</title>
        <authorList>
            <person name="Kumar S."/>
            <person name="Bansal K."/>
            <person name="Kaur A."/>
            <person name="Patil P."/>
            <person name="Sharma S."/>
            <person name="Patil P.B."/>
        </authorList>
    </citation>
    <scope>NUCLEOTIDE SEQUENCE [LARGE SCALE GENOMIC DNA]</scope>
    <source>
        <strain evidence="3 4">DSM 17801</strain>
    </source>
</reference>
<dbReference type="Proteomes" id="UP000788419">
    <property type="component" value="Unassembled WGS sequence"/>
</dbReference>
<keyword evidence="1" id="KW-0472">Membrane</keyword>
<dbReference type="EMBL" id="PDWN01000004">
    <property type="protein sequence ID" value="KAF1695954.1"/>
    <property type="molecule type" value="Genomic_DNA"/>
</dbReference>
<feature type="chain" id="PRO_5047480304" evidence="2">
    <location>
        <begin position="26"/>
        <end position="192"/>
    </location>
</feature>
<keyword evidence="1" id="KW-1133">Transmembrane helix</keyword>
<organism evidence="3 4">
    <name type="scientific">Pseudoxanthomonas daejeonensis</name>
    <dbReference type="NCBI Taxonomy" id="266062"/>
    <lineage>
        <taxon>Bacteria</taxon>
        <taxon>Pseudomonadati</taxon>
        <taxon>Pseudomonadota</taxon>
        <taxon>Gammaproteobacteria</taxon>
        <taxon>Lysobacterales</taxon>
        <taxon>Lysobacteraceae</taxon>
        <taxon>Pseudoxanthomonas</taxon>
    </lineage>
</organism>